<evidence type="ECO:0000313" key="1">
    <source>
        <dbReference type="EMBL" id="PZW25672.1"/>
    </source>
</evidence>
<organism evidence="1 2">
    <name type="scientific">Thermosporothrix hazakensis</name>
    <dbReference type="NCBI Taxonomy" id="644383"/>
    <lineage>
        <taxon>Bacteria</taxon>
        <taxon>Bacillati</taxon>
        <taxon>Chloroflexota</taxon>
        <taxon>Ktedonobacteria</taxon>
        <taxon>Ktedonobacterales</taxon>
        <taxon>Thermosporotrichaceae</taxon>
        <taxon>Thermosporothrix</taxon>
    </lineage>
</organism>
<keyword evidence="2" id="KW-1185">Reference proteome</keyword>
<proteinExistence type="predicted"/>
<name>A0A326U2J8_THEHA</name>
<comment type="caution">
    <text evidence="1">The sequence shown here is derived from an EMBL/GenBank/DDBJ whole genome shotgun (WGS) entry which is preliminary data.</text>
</comment>
<evidence type="ECO:0000313" key="2">
    <source>
        <dbReference type="Proteomes" id="UP000248806"/>
    </source>
</evidence>
<protein>
    <submittedName>
        <fullName evidence="1">Uncharacterized protein</fullName>
    </submittedName>
</protein>
<gene>
    <name evidence="1" type="ORF">EI42_04165</name>
</gene>
<dbReference type="EMBL" id="QKUF01000017">
    <property type="protein sequence ID" value="PZW25672.1"/>
    <property type="molecule type" value="Genomic_DNA"/>
</dbReference>
<dbReference type="AlphaFoldDB" id="A0A326U2J8"/>
<accession>A0A326U2J8</accession>
<dbReference type="Proteomes" id="UP000248806">
    <property type="component" value="Unassembled WGS sequence"/>
</dbReference>
<sequence>MMEALNALSACRRRGARLLHEPRYASSRASLLKQIHCITLSVEKYRTLRGKKAMEEKKGQT</sequence>
<reference evidence="1 2" key="1">
    <citation type="submission" date="2018-06" db="EMBL/GenBank/DDBJ databases">
        <title>Genomic Encyclopedia of Archaeal and Bacterial Type Strains, Phase II (KMG-II): from individual species to whole genera.</title>
        <authorList>
            <person name="Goeker M."/>
        </authorList>
    </citation>
    <scope>NUCLEOTIDE SEQUENCE [LARGE SCALE GENOMIC DNA]</scope>
    <source>
        <strain evidence="1 2">ATCC BAA-1881</strain>
    </source>
</reference>